<proteinExistence type="predicted"/>
<accession>A0A8S5QGS1</accession>
<protein>
    <submittedName>
        <fullName evidence="1">Nucleoside triphosphate pyrophosphohydrolase</fullName>
    </submittedName>
</protein>
<dbReference type="SUPFAM" id="SSF101386">
    <property type="entry name" value="all-alpha NTP pyrophosphatases"/>
    <property type="match status" value="1"/>
</dbReference>
<dbReference type="EMBL" id="BK015656">
    <property type="protein sequence ID" value="DAE18463.1"/>
    <property type="molecule type" value="Genomic_DNA"/>
</dbReference>
<reference evidence="1" key="1">
    <citation type="journal article" date="2021" name="Proc. Natl. Acad. Sci. U.S.A.">
        <title>A Catalog of Tens of Thousands of Viruses from Human Metagenomes Reveals Hidden Associations with Chronic Diseases.</title>
        <authorList>
            <person name="Tisza M.J."/>
            <person name="Buck C.B."/>
        </authorList>
    </citation>
    <scope>NUCLEOTIDE SEQUENCE</scope>
    <source>
        <strain evidence="1">CtNs77</strain>
    </source>
</reference>
<sequence>MGNRTKAMKYIADHYGYMGQKDMLIEELAELIQALNKFERYEHESGFLANLIEEVADVEIMLTQVKYLLGINERVEHAKFFKIDRQIKRIEEGRTERGDSHDRLRTD</sequence>
<dbReference type="CDD" id="cd11539">
    <property type="entry name" value="NTP-PPase_u2"/>
    <property type="match status" value="1"/>
</dbReference>
<name>A0A8S5QGS1_9CAUD</name>
<organism evidence="1">
    <name type="scientific">Siphoviridae sp. ctNs77</name>
    <dbReference type="NCBI Taxonomy" id="2825473"/>
    <lineage>
        <taxon>Viruses</taxon>
        <taxon>Duplodnaviria</taxon>
        <taxon>Heunggongvirae</taxon>
        <taxon>Uroviricota</taxon>
        <taxon>Caudoviricetes</taxon>
    </lineage>
</organism>
<evidence type="ECO:0000313" key="1">
    <source>
        <dbReference type="EMBL" id="DAE18463.1"/>
    </source>
</evidence>